<gene>
    <name evidence="2" type="ORF">SAMN05421879_101662</name>
</gene>
<protein>
    <submittedName>
        <fullName evidence="2">Uncharacterized protein</fullName>
    </submittedName>
</protein>
<organism evidence="2 3">
    <name type="scientific">Ornithinimicrobium cerasi</name>
    <dbReference type="NCBI Taxonomy" id="2248773"/>
    <lineage>
        <taxon>Bacteria</taxon>
        <taxon>Bacillati</taxon>
        <taxon>Actinomycetota</taxon>
        <taxon>Actinomycetes</taxon>
        <taxon>Micrococcales</taxon>
        <taxon>Ornithinimicrobiaceae</taxon>
        <taxon>Ornithinimicrobium</taxon>
    </lineage>
</organism>
<dbReference type="RefSeq" id="WP_097186810.1">
    <property type="nucleotide sequence ID" value="NZ_OBQK01000001.1"/>
</dbReference>
<sequence>MRRAILLLALVWIPFLSIFVFAHPSVTGAVGDSYPHVAFHLVSPVLLVTAAVLALRLRRDRPGERWARGVLGLLALALAVTVLGNAIELLAAVRRLADDGWVSRLTPDLFVSGAGLHGAGAALTIPAHMASMVLTLAVVLLEGLRARRSPGGRPARTRETAARR</sequence>
<feature type="transmembrane region" description="Helical" evidence="1">
    <location>
        <begin position="69"/>
        <end position="94"/>
    </location>
</feature>
<feature type="transmembrane region" description="Helical" evidence="1">
    <location>
        <begin position="114"/>
        <end position="141"/>
    </location>
</feature>
<dbReference type="Proteomes" id="UP000219688">
    <property type="component" value="Unassembled WGS sequence"/>
</dbReference>
<keyword evidence="1" id="KW-1133">Transmembrane helix</keyword>
<proteinExistence type="predicted"/>
<dbReference type="AlphaFoldDB" id="A0A285VH93"/>
<accession>A0A285VH93</accession>
<evidence type="ECO:0000256" key="1">
    <source>
        <dbReference type="SAM" id="Phobius"/>
    </source>
</evidence>
<dbReference type="EMBL" id="OBQK01000001">
    <property type="protein sequence ID" value="SOC52546.1"/>
    <property type="molecule type" value="Genomic_DNA"/>
</dbReference>
<reference evidence="3" key="1">
    <citation type="submission" date="2017-08" db="EMBL/GenBank/DDBJ databases">
        <authorList>
            <person name="Varghese N."/>
            <person name="Submissions S."/>
        </authorList>
    </citation>
    <scope>NUCLEOTIDE SEQUENCE [LARGE SCALE GENOMIC DNA]</scope>
    <source>
        <strain evidence="3">USBA17B2</strain>
    </source>
</reference>
<evidence type="ECO:0000313" key="2">
    <source>
        <dbReference type="EMBL" id="SOC52546.1"/>
    </source>
</evidence>
<keyword evidence="1" id="KW-0812">Transmembrane</keyword>
<name>A0A285VH93_9MICO</name>
<keyword evidence="3" id="KW-1185">Reference proteome</keyword>
<evidence type="ECO:0000313" key="3">
    <source>
        <dbReference type="Proteomes" id="UP000219688"/>
    </source>
</evidence>
<feature type="transmembrane region" description="Helical" evidence="1">
    <location>
        <begin position="37"/>
        <end position="57"/>
    </location>
</feature>
<keyword evidence="1" id="KW-0472">Membrane</keyword>